<evidence type="ECO:0000256" key="2">
    <source>
        <dbReference type="ARBA" id="ARBA00005801"/>
    </source>
</evidence>
<comment type="catalytic activity">
    <reaction evidence="9">
        <text>Typically cleaves a -Gly-|-Phe- bond to release an N-terminal, basic peptide of 5-8 residues from type IV prepilin, and then N-methylates the new N-terminal amino group, the methyl donor being S-adenosyl-L-methionine.</text>
        <dbReference type="EC" id="3.4.23.43"/>
    </reaction>
</comment>
<dbReference type="PANTHER" id="PTHR30487:SF0">
    <property type="entry name" value="PREPILIN LEADER PEPTIDASE_N-METHYLTRANSFERASE-RELATED"/>
    <property type="match status" value="1"/>
</dbReference>
<evidence type="ECO:0000259" key="11">
    <source>
        <dbReference type="Pfam" id="PF01478"/>
    </source>
</evidence>
<evidence type="ECO:0000256" key="9">
    <source>
        <dbReference type="RuleBase" id="RU003794"/>
    </source>
</evidence>
<keyword evidence="9 13" id="KW-0378">Hydrolase</keyword>
<comment type="subcellular location">
    <subcellularLocation>
        <location evidence="1">Cell inner membrane</location>
        <topology evidence="1">Multi-pass membrane protein</topology>
    </subcellularLocation>
    <subcellularLocation>
        <location evidence="9">Cell membrane</location>
        <topology evidence="9">Multi-pass membrane protein</topology>
    </subcellularLocation>
</comment>
<dbReference type="GO" id="GO:0004190">
    <property type="term" value="F:aspartic-type endopeptidase activity"/>
    <property type="evidence" value="ECO:0007669"/>
    <property type="project" value="UniProtKB-EC"/>
</dbReference>
<proteinExistence type="inferred from homology"/>
<evidence type="ECO:0000256" key="8">
    <source>
        <dbReference type="RuleBase" id="RU003793"/>
    </source>
</evidence>
<feature type="transmembrane region" description="Helical" evidence="10">
    <location>
        <begin position="186"/>
        <end position="208"/>
    </location>
</feature>
<dbReference type="Proteomes" id="UP001314796">
    <property type="component" value="Unassembled WGS sequence"/>
</dbReference>
<dbReference type="Pfam" id="PF06750">
    <property type="entry name" value="A24_N_bact"/>
    <property type="match status" value="1"/>
</dbReference>
<feature type="transmembrane region" description="Helical" evidence="10">
    <location>
        <begin position="6"/>
        <end position="23"/>
    </location>
</feature>
<feature type="transmembrane region" description="Helical" evidence="10">
    <location>
        <begin position="220"/>
        <end position="238"/>
    </location>
</feature>
<keyword evidence="9 13" id="KW-0808">Transferase</keyword>
<evidence type="ECO:0000256" key="4">
    <source>
        <dbReference type="ARBA" id="ARBA00022519"/>
    </source>
</evidence>
<reference evidence="13 14" key="1">
    <citation type="submission" date="2021-01" db="EMBL/GenBank/DDBJ databases">
        <title>Genomic Encyclopedia of Type Strains, Phase IV (KMG-IV): sequencing the most valuable type-strain genomes for metagenomic binning, comparative biology and taxonomic classification.</title>
        <authorList>
            <person name="Goeker M."/>
        </authorList>
    </citation>
    <scope>NUCLEOTIDE SEQUENCE [LARGE SCALE GENOMIC DNA]</scope>
    <source>
        <strain evidence="13 14">DSM 25890</strain>
    </source>
</reference>
<organism evidence="13 14">
    <name type="scientific">Alkaliphilus hydrothermalis</name>
    <dbReference type="NCBI Taxonomy" id="1482730"/>
    <lineage>
        <taxon>Bacteria</taxon>
        <taxon>Bacillati</taxon>
        <taxon>Bacillota</taxon>
        <taxon>Clostridia</taxon>
        <taxon>Peptostreptococcales</taxon>
        <taxon>Natronincolaceae</taxon>
        <taxon>Alkaliphilus</taxon>
    </lineage>
</organism>
<keyword evidence="9" id="KW-0511">Multifunctional enzyme</keyword>
<evidence type="ECO:0000256" key="7">
    <source>
        <dbReference type="ARBA" id="ARBA00023136"/>
    </source>
</evidence>
<feature type="domain" description="Prepilin type IV endopeptidase peptidase" evidence="11">
    <location>
        <begin position="100"/>
        <end position="204"/>
    </location>
</feature>
<evidence type="ECO:0000256" key="6">
    <source>
        <dbReference type="ARBA" id="ARBA00022989"/>
    </source>
</evidence>
<gene>
    <name evidence="13" type="ORF">JOC73_000494</name>
</gene>
<feature type="transmembrane region" description="Helical" evidence="10">
    <location>
        <begin position="145"/>
        <end position="166"/>
    </location>
</feature>
<dbReference type="InterPro" id="IPR000045">
    <property type="entry name" value="Prepilin_IV_endopep_pep"/>
</dbReference>
<feature type="transmembrane region" description="Helical" evidence="10">
    <location>
        <begin position="92"/>
        <end position="112"/>
    </location>
</feature>
<feature type="transmembrane region" description="Helical" evidence="10">
    <location>
        <begin position="118"/>
        <end position="136"/>
    </location>
</feature>
<protein>
    <recommendedName>
        <fullName evidence="9">Prepilin leader peptidase/N-methyltransferase</fullName>
        <ecNumber evidence="9">2.1.1.-</ecNumber>
        <ecNumber evidence="9">3.4.23.43</ecNumber>
    </recommendedName>
</protein>
<feature type="domain" description="Prepilin peptidase A24 N-terminal" evidence="12">
    <location>
        <begin position="7"/>
        <end position="89"/>
    </location>
</feature>
<keyword evidence="9" id="KW-0645">Protease</keyword>
<name>A0ABS2NM15_9FIRM</name>
<comment type="caution">
    <text evidence="13">The sequence shown here is derived from an EMBL/GenBank/DDBJ whole genome shotgun (WGS) entry which is preliminary data.</text>
</comment>
<comment type="function">
    <text evidence="9">Plays an essential role in type IV pili and type II pseudopili formation by proteolytically removing the leader sequence from substrate proteins and subsequently monomethylating the alpha-amino group of the newly exposed N-terminal phenylalanine.</text>
</comment>
<dbReference type="Gene3D" id="1.20.120.1220">
    <property type="match status" value="1"/>
</dbReference>
<comment type="similarity">
    <text evidence="2 8">Belongs to the peptidase A24 family.</text>
</comment>
<evidence type="ECO:0000313" key="14">
    <source>
        <dbReference type="Proteomes" id="UP001314796"/>
    </source>
</evidence>
<evidence type="ECO:0000256" key="5">
    <source>
        <dbReference type="ARBA" id="ARBA00022692"/>
    </source>
</evidence>
<dbReference type="InterPro" id="IPR014032">
    <property type="entry name" value="Peptidase_A24A_bac"/>
</dbReference>
<keyword evidence="9 13" id="KW-0489">Methyltransferase</keyword>
<evidence type="ECO:0000256" key="10">
    <source>
        <dbReference type="SAM" id="Phobius"/>
    </source>
</evidence>
<dbReference type="GO" id="GO:0032259">
    <property type="term" value="P:methylation"/>
    <property type="evidence" value="ECO:0007669"/>
    <property type="project" value="UniProtKB-KW"/>
</dbReference>
<dbReference type="Pfam" id="PF01478">
    <property type="entry name" value="Peptidase_A24"/>
    <property type="match status" value="1"/>
</dbReference>
<evidence type="ECO:0000256" key="3">
    <source>
        <dbReference type="ARBA" id="ARBA00022475"/>
    </source>
</evidence>
<keyword evidence="4" id="KW-0997">Cell inner membrane</keyword>
<evidence type="ECO:0000313" key="13">
    <source>
        <dbReference type="EMBL" id="MBM7613985.1"/>
    </source>
</evidence>
<dbReference type="PRINTS" id="PR00864">
    <property type="entry name" value="PREPILNPTASE"/>
</dbReference>
<keyword evidence="14" id="KW-1185">Reference proteome</keyword>
<dbReference type="EC" id="3.4.23.43" evidence="9"/>
<evidence type="ECO:0000259" key="12">
    <source>
        <dbReference type="Pfam" id="PF06750"/>
    </source>
</evidence>
<sequence>MTLMIFLYGMIIGSFLNVCIWRVPRGESIIFPPSHCPNCNTRLKLYDLVPVLSYISTGGKCRYCFNQISTQYPLVEVANGLLYLLIFHKYGFSIDSLIYCLLGSLLLVIGIVDYYSQIIPNEFIITGFGILLILNIKSYTTEPSLLLSGVVGLIIAGGFFLFIAIITAGGMGGGDIKLMAMLGLWLGWKLVLLVMLLSFVLGALGSLILISLKIKGRKDYIPFGPFIGIATLLTVLYGDDIINLYIDFALKGFLS</sequence>
<dbReference type="EMBL" id="JAFBEE010000002">
    <property type="protein sequence ID" value="MBM7613985.1"/>
    <property type="molecule type" value="Genomic_DNA"/>
</dbReference>
<dbReference type="RefSeq" id="WP_204400265.1">
    <property type="nucleotide sequence ID" value="NZ_JAFBEE010000002.1"/>
</dbReference>
<keyword evidence="7 10" id="KW-0472">Membrane</keyword>
<keyword evidence="5 9" id="KW-0812">Transmembrane</keyword>
<dbReference type="EC" id="2.1.1.-" evidence="9"/>
<dbReference type="InterPro" id="IPR050882">
    <property type="entry name" value="Prepilin_peptidase/N-MTase"/>
</dbReference>
<evidence type="ECO:0000256" key="1">
    <source>
        <dbReference type="ARBA" id="ARBA00004429"/>
    </source>
</evidence>
<dbReference type="GO" id="GO:0008168">
    <property type="term" value="F:methyltransferase activity"/>
    <property type="evidence" value="ECO:0007669"/>
    <property type="project" value="UniProtKB-KW"/>
</dbReference>
<accession>A0ABS2NM15</accession>
<dbReference type="PANTHER" id="PTHR30487">
    <property type="entry name" value="TYPE 4 PREPILIN-LIKE PROTEINS LEADER PEPTIDE-PROCESSING ENZYME"/>
    <property type="match status" value="1"/>
</dbReference>
<dbReference type="InterPro" id="IPR010627">
    <property type="entry name" value="Prepilin_pept_A24_N"/>
</dbReference>
<keyword evidence="3" id="KW-1003">Cell membrane</keyword>
<keyword evidence="6 10" id="KW-1133">Transmembrane helix</keyword>